<dbReference type="InterPro" id="IPR013604">
    <property type="entry name" value="7TM_chemorcpt"/>
</dbReference>
<evidence type="ECO:0000256" key="5">
    <source>
        <dbReference type="ARBA" id="ARBA00023136"/>
    </source>
</evidence>
<evidence type="ECO:0000313" key="7">
    <source>
        <dbReference type="EMBL" id="KAL0810366.1"/>
    </source>
</evidence>
<dbReference type="Proteomes" id="UP001549921">
    <property type="component" value="Unassembled WGS sequence"/>
</dbReference>
<keyword evidence="3 6" id="KW-0812">Transmembrane</keyword>
<evidence type="ECO:0000256" key="2">
    <source>
        <dbReference type="ARBA" id="ARBA00022475"/>
    </source>
</evidence>
<evidence type="ECO:0000313" key="8">
    <source>
        <dbReference type="Proteomes" id="UP001549921"/>
    </source>
</evidence>
<comment type="subcellular location">
    <subcellularLocation>
        <location evidence="1">Cell membrane</location>
        <topology evidence="1">Multi-pass membrane protein</topology>
    </subcellularLocation>
</comment>
<evidence type="ECO:0000256" key="6">
    <source>
        <dbReference type="SAM" id="Phobius"/>
    </source>
</evidence>
<reference evidence="7 8" key="1">
    <citation type="submission" date="2024-06" db="EMBL/GenBank/DDBJ databases">
        <title>A chromosome-level genome assembly of beet webworm, Loxostege sticticalis.</title>
        <authorList>
            <person name="Zhang Y."/>
        </authorList>
    </citation>
    <scope>NUCLEOTIDE SEQUENCE [LARGE SCALE GENOMIC DNA]</scope>
    <source>
        <strain evidence="7">AQ028</strain>
        <tissue evidence="7">Male pupae</tissue>
    </source>
</reference>
<protein>
    <recommendedName>
        <fullName evidence="9">Gustatory receptor</fullName>
    </recommendedName>
</protein>
<name>A0ABD0S9I4_LOXSC</name>
<dbReference type="AlphaFoldDB" id="A0ABD0S9I4"/>
<evidence type="ECO:0008006" key="9">
    <source>
        <dbReference type="Google" id="ProtNLM"/>
    </source>
</evidence>
<sequence>MVDEVITNFVSLRQWVVDLKYYTDIKNTVKHLKENQTENCSWKNKEMSYANILEAFKITKDAFQLLILYHCVETFLHSIYYVYLTTQIIASNESRAIPSVVVVVGWILKNFIHESVLSVEFERFYLVVNDAIVNSISRMTNKQCSEQEKRMHKNVVRMSQLSRKFEVCNLFALDAATPRRLLALIATYSFVVLQFVYLTEQ</sequence>
<keyword evidence="5 6" id="KW-0472">Membrane</keyword>
<dbReference type="Pfam" id="PF08395">
    <property type="entry name" value="7tm_7"/>
    <property type="match status" value="1"/>
</dbReference>
<gene>
    <name evidence="7" type="ORF">ABMA28_010515</name>
</gene>
<evidence type="ECO:0000256" key="4">
    <source>
        <dbReference type="ARBA" id="ARBA00022989"/>
    </source>
</evidence>
<keyword evidence="2" id="KW-1003">Cell membrane</keyword>
<evidence type="ECO:0000256" key="3">
    <source>
        <dbReference type="ARBA" id="ARBA00022692"/>
    </source>
</evidence>
<organism evidence="7 8">
    <name type="scientific">Loxostege sticticalis</name>
    <name type="common">Beet webworm moth</name>
    <dbReference type="NCBI Taxonomy" id="481309"/>
    <lineage>
        <taxon>Eukaryota</taxon>
        <taxon>Metazoa</taxon>
        <taxon>Ecdysozoa</taxon>
        <taxon>Arthropoda</taxon>
        <taxon>Hexapoda</taxon>
        <taxon>Insecta</taxon>
        <taxon>Pterygota</taxon>
        <taxon>Neoptera</taxon>
        <taxon>Endopterygota</taxon>
        <taxon>Lepidoptera</taxon>
        <taxon>Glossata</taxon>
        <taxon>Ditrysia</taxon>
        <taxon>Pyraloidea</taxon>
        <taxon>Crambidae</taxon>
        <taxon>Pyraustinae</taxon>
        <taxon>Loxostege</taxon>
    </lineage>
</organism>
<evidence type="ECO:0000256" key="1">
    <source>
        <dbReference type="ARBA" id="ARBA00004651"/>
    </source>
</evidence>
<dbReference type="GO" id="GO:0005886">
    <property type="term" value="C:plasma membrane"/>
    <property type="evidence" value="ECO:0007669"/>
    <property type="project" value="UniProtKB-SubCell"/>
</dbReference>
<dbReference type="EMBL" id="JBEDNZ010000026">
    <property type="protein sequence ID" value="KAL0810366.1"/>
    <property type="molecule type" value="Genomic_DNA"/>
</dbReference>
<keyword evidence="4 6" id="KW-1133">Transmembrane helix</keyword>
<proteinExistence type="predicted"/>
<feature type="transmembrane region" description="Helical" evidence="6">
    <location>
        <begin position="181"/>
        <end position="198"/>
    </location>
</feature>
<comment type="caution">
    <text evidence="7">The sequence shown here is derived from an EMBL/GenBank/DDBJ whole genome shotgun (WGS) entry which is preliminary data.</text>
</comment>
<accession>A0ABD0S9I4</accession>